<feature type="domain" description="Penicillin-binding protein dimerisation" evidence="15">
    <location>
        <begin position="60"/>
        <end position="245"/>
    </location>
</feature>
<dbReference type="Proteomes" id="UP001596303">
    <property type="component" value="Unassembled WGS sequence"/>
</dbReference>
<dbReference type="SUPFAM" id="SSF56519">
    <property type="entry name" value="Penicillin binding protein dimerisation domain"/>
    <property type="match status" value="1"/>
</dbReference>
<comment type="caution">
    <text evidence="16">The sequence shown here is derived from an EMBL/GenBank/DDBJ whole genome shotgun (WGS) entry which is preliminary data.</text>
</comment>
<evidence type="ECO:0000256" key="12">
    <source>
        <dbReference type="ARBA" id="ARBA00023136"/>
    </source>
</evidence>
<dbReference type="PANTHER" id="PTHR30627:SF2">
    <property type="entry name" value="PEPTIDOGLYCAN D,D-TRANSPEPTIDASE MRDA"/>
    <property type="match status" value="1"/>
</dbReference>
<dbReference type="InterPro" id="IPR005311">
    <property type="entry name" value="PBP_dimer"/>
</dbReference>
<dbReference type="Pfam" id="PF03717">
    <property type="entry name" value="PBP_dimer"/>
    <property type="match status" value="1"/>
</dbReference>
<keyword evidence="9" id="KW-0133">Cell shape</keyword>
<evidence type="ECO:0000256" key="11">
    <source>
        <dbReference type="ARBA" id="ARBA00022989"/>
    </source>
</evidence>
<keyword evidence="8 16" id="KW-0378">Hydrolase</keyword>
<reference evidence="17" key="1">
    <citation type="journal article" date="2019" name="Int. J. Syst. Evol. Microbiol.">
        <title>The Global Catalogue of Microorganisms (GCM) 10K type strain sequencing project: providing services to taxonomists for standard genome sequencing and annotation.</title>
        <authorList>
            <consortium name="The Broad Institute Genomics Platform"/>
            <consortium name="The Broad Institute Genome Sequencing Center for Infectious Disease"/>
            <person name="Wu L."/>
            <person name="Ma J."/>
        </authorList>
    </citation>
    <scope>NUCLEOTIDE SEQUENCE [LARGE SCALE GENOMIC DNA]</scope>
    <source>
        <strain evidence="17">CGMCC-1.15741</strain>
    </source>
</reference>
<keyword evidence="6" id="KW-0645">Protease</keyword>
<accession>A0ABW1S670</accession>
<dbReference type="EMBL" id="JBHSSW010000004">
    <property type="protein sequence ID" value="MFC6197095.1"/>
    <property type="molecule type" value="Genomic_DNA"/>
</dbReference>
<dbReference type="InterPro" id="IPR001460">
    <property type="entry name" value="PCN-bd_Tpept"/>
</dbReference>
<dbReference type="NCBIfam" id="TIGR03423">
    <property type="entry name" value="pbp2_mrdA"/>
    <property type="match status" value="1"/>
</dbReference>
<evidence type="ECO:0000313" key="16">
    <source>
        <dbReference type="EMBL" id="MFC6197095.1"/>
    </source>
</evidence>
<keyword evidence="10" id="KW-0573">Peptidoglycan synthesis</keyword>
<name>A0ABW1S670_9PROT</name>
<feature type="domain" description="Penicillin-binding protein transpeptidase" evidence="14">
    <location>
        <begin position="280"/>
        <end position="617"/>
    </location>
</feature>
<keyword evidence="3" id="KW-1003">Cell membrane</keyword>
<evidence type="ECO:0000256" key="10">
    <source>
        <dbReference type="ARBA" id="ARBA00022984"/>
    </source>
</evidence>
<evidence type="ECO:0000256" key="6">
    <source>
        <dbReference type="ARBA" id="ARBA00022670"/>
    </source>
</evidence>
<dbReference type="RefSeq" id="WP_377375470.1">
    <property type="nucleotide sequence ID" value="NZ_JBHSSW010000004.1"/>
</dbReference>
<organism evidence="16 17">
    <name type="scientific">Ponticaulis profundi</name>
    <dbReference type="NCBI Taxonomy" id="2665222"/>
    <lineage>
        <taxon>Bacteria</taxon>
        <taxon>Pseudomonadati</taxon>
        <taxon>Pseudomonadota</taxon>
        <taxon>Alphaproteobacteria</taxon>
        <taxon>Hyphomonadales</taxon>
        <taxon>Hyphomonadaceae</taxon>
        <taxon>Ponticaulis</taxon>
    </lineage>
</organism>
<evidence type="ECO:0000256" key="9">
    <source>
        <dbReference type="ARBA" id="ARBA00022960"/>
    </source>
</evidence>
<keyword evidence="4" id="KW-0997">Cell inner membrane</keyword>
<dbReference type="PANTHER" id="PTHR30627">
    <property type="entry name" value="PEPTIDOGLYCAN D,D-TRANSPEPTIDASE"/>
    <property type="match status" value="1"/>
</dbReference>
<dbReference type="Gene3D" id="3.40.710.10">
    <property type="entry name" value="DD-peptidase/beta-lactamase superfamily"/>
    <property type="match status" value="1"/>
</dbReference>
<keyword evidence="7" id="KW-0812">Transmembrane</keyword>
<proteinExistence type="predicted"/>
<comment type="subcellular location">
    <subcellularLocation>
        <location evidence="2">Cell membrane</location>
    </subcellularLocation>
    <subcellularLocation>
        <location evidence="1">Membrane</location>
        <topology evidence="1">Single-pass membrane protein</topology>
    </subcellularLocation>
</comment>
<gene>
    <name evidence="16" type="primary">mrdA</name>
    <name evidence="16" type="ORF">ACFQDM_03355</name>
</gene>
<keyword evidence="13" id="KW-0961">Cell wall biogenesis/degradation</keyword>
<evidence type="ECO:0000256" key="4">
    <source>
        <dbReference type="ARBA" id="ARBA00022519"/>
    </source>
</evidence>
<evidence type="ECO:0000259" key="15">
    <source>
        <dbReference type="Pfam" id="PF03717"/>
    </source>
</evidence>
<dbReference type="EC" id="3.4.16.4" evidence="16"/>
<dbReference type="GO" id="GO:0009002">
    <property type="term" value="F:serine-type D-Ala-D-Ala carboxypeptidase activity"/>
    <property type="evidence" value="ECO:0007669"/>
    <property type="project" value="UniProtKB-EC"/>
</dbReference>
<dbReference type="InterPro" id="IPR050515">
    <property type="entry name" value="Beta-lactam/transpept"/>
</dbReference>
<evidence type="ECO:0000256" key="13">
    <source>
        <dbReference type="ARBA" id="ARBA00023316"/>
    </source>
</evidence>
<keyword evidence="17" id="KW-1185">Reference proteome</keyword>
<dbReference type="Gene3D" id="3.90.1310.10">
    <property type="entry name" value="Penicillin-binding protein 2a (Domain 2)"/>
    <property type="match status" value="1"/>
</dbReference>
<evidence type="ECO:0000256" key="5">
    <source>
        <dbReference type="ARBA" id="ARBA00022645"/>
    </source>
</evidence>
<evidence type="ECO:0000259" key="14">
    <source>
        <dbReference type="Pfam" id="PF00905"/>
    </source>
</evidence>
<evidence type="ECO:0000256" key="2">
    <source>
        <dbReference type="ARBA" id="ARBA00004236"/>
    </source>
</evidence>
<keyword evidence="5 16" id="KW-0121">Carboxypeptidase</keyword>
<dbReference type="Pfam" id="PF00905">
    <property type="entry name" value="Transpeptidase"/>
    <property type="match status" value="1"/>
</dbReference>
<dbReference type="InterPro" id="IPR012338">
    <property type="entry name" value="Beta-lactam/transpept-like"/>
</dbReference>
<evidence type="ECO:0000256" key="3">
    <source>
        <dbReference type="ARBA" id="ARBA00022475"/>
    </source>
</evidence>
<dbReference type="InterPro" id="IPR036138">
    <property type="entry name" value="PBP_dimer_sf"/>
</dbReference>
<keyword evidence="12" id="KW-0472">Membrane</keyword>
<dbReference type="SUPFAM" id="SSF56601">
    <property type="entry name" value="beta-lactamase/transpeptidase-like"/>
    <property type="match status" value="1"/>
</dbReference>
<evidence type="ECO:0000256" key="7">
    <source>
        <dbReference type="ARBA" id="ARBA00022692"/>
    </source>
</evidence>
<sequence>MSSRSRDNNIDVTRRLLVAGGVGGLVAGGIGSRLAYLQLFSDDKFVRLADENGLSREPAPSRRGLIYDRFGEPLATHRTSWNVYAARENIDDVPALLKRISQIVEFSDEQIERVLRDFSREQRFIPVSILSDLTYEQFARLSVERPSLPGVAIDEVKARSYPRGRDFAHVLGYVARPNQREIDQAIENLDPEKDREQINRIKRVYKHPTMRIGRLGMEKQADDWLRGTPGVYRFVKNAQGRILERLPDDETAPKPGSDIHLTIDAGLQKAAIEHFEDQTGAAVVIDIENGDILTLASTPAFDPNDFVNGISVPDYAALRDDERAPLFHKAYDGVYPPGSTFKMIVGSAALRAGVVTPNERVYCSGRYNPFGGRAFHCWKRGGHGHVDLHTAIQGSCDVYFYEVARRLGPDLIAEEAKTFGLGHDYTLGMTGGREGVVPTDAWKRKRFGEPWYAGETLSYGIGQGYLTTSPLQLAVMCARIAAGDGSQIMPRLIGNGPSFDKDTPYGTMPSTDILDRLRAAMYAVTSEPGGTALRAGDIGYQGIRMAGKTGTAQVRVISTAERATGVIGNADLPRRLRDHGLFVGFAPYDNPRYAVAVVAEHAVRGSGNAYPIAREVMREAFERNSARQPNYQYATGPSSREKI</sequence>
<evidence type="ECO:0000256" key="1">
    <source>
        <dbReference type="ARBA" id="ARBA00004167"/>
    </source>
</evidence>
<dbReference type="InterPro" id="IPR017790">
    <property type="entry name" value="Penicillin-binding_protein_2"/>
</dbReference>
<evidence type="ECO:0000256" key="8">
    <source>
        <dbReference type="ARBA" id="ARBA00022801"/>
    </source>
</evidence>
<keyword evidence="11" id="KW-1133">Transmembrane helix</keyword>
<protein>
    <submittedName>
        <fullName evidence="16">Penicillin-binding protein 2</fullName>
        <ecNumber evidence="16">3.4.16.4</ecNumber>
    </submittedName>
</protein>
<evidence type="ECO:0000313" key="17">
    <source>
        <dbReference type="Proteomes" id="UP001596303"/>
    </source>
</evidence>